<proteinExistence type="inferred from homology"/>
<dbReference type="PANTHER" id="PTHR35011:SF10">
    <property type="entry name" value="TRAP TRANSPORTER SMALL PERMEASE PROTEIN"/>
    <property type="match status" value="1"/>
</dbReference>
<keyword evidence="3" id="KW-1003">Cell membrane</keyword>
<feature type="transmembrane region" description="Helical" evidence="9">
    <location>
        <begin position="90"/>
        <end position="108"/>
    </location>
</feature>
<dbReference type="OrthoDB" id="4250245at2"/>
<evidence type="ECO:0000256" key="8">
    <source>
        <dbReference type="ARBA" id="ARBA00038436"/>
    </source>
</evidence>
<dbReference type="EMBL" id="LPXN01000109">
    <property type="protein sequence ID" value="KZD07966.1"/>
    <property type="molecule type" value="Genomic_DNA"/>
</dbReference>
<gene>
    <name evidence="11" type="ORF">AUP43_09240</name>
</gene>
<organism evidence="11 12">
    <name type="scientific">Oceanibaculum pacificum</name>
    <dbReference type="NCBI Taxonomy" id="580166"/>
    <lineage>
        <taxon>Bacteria</taxon>
        <taxon>Pseudomonadati</taxon>
        <taxon>Pseudomonadota</taxon>
        <taxon>Alphaproteobacteria</taxon>
        <taxon>Rhodospirillales</taxon>
        <taxon>Oceanibaculaceae</taxon>
        <taxon>Oceanibaculum</taxon>
    </lineage>
</organism>
<keyword evidence="5 9" id="KW-0812">Transmembrane</keyword>
<evidence type="ECO:0000256" key="5">
    <source>
        <dbReference type="ARBA" id="ARBA00022692"/>
    </source>
</evidence>
<dbReference type="GO" id="GO:0015740">
    <property type="term" value="P:C4-dicarboxylate transport"/>
    <property type="evidence" value="ECO:0007669"/>
    <property type="project" value="TreeGrafter"/>
</dbReference>
<dbReference type="Pfam" id="PF04290">
    <property type="entry name" value="DctQ"/>
    <property type="match status" value="1"/>
</dbReference>
<dbReference type="PANTHER" id="PTHR35011">
    <property type="entry name" value="2,3-DIKETO-L-GULONATE TRAP TRANSPORTER SMALL PERMEASE PROTEIN YIAM"/>
    <property type="match status" value="1"/>
</dbReference>
<comment type="function">
    <text evidence="9">Part of the tripartite ATP-independent periplasmic (TRAP) transport system.</text>
</comment>
<dbReference type="GO" id="GO:0022857">
    <property type="term" value="F:transmembrane transporter activity"/>
    <property type="evidence" value="ECO:0007669"/>
    <property type="project" value="UniProtKB-UniRule"/>
</dbReference>
<protein>
    <recommendedName>
        <fullName evidence="9">TRAP transporter small permease protein</fullName>
    </recommendedName>
</protein>
<evidence type="ECO:0000313" key="12">
    <source>
        <dbReference type="Proteomes" id="UP000076400"/>
    </source>
</evidence>
<feature type="transmembrane region" description="Helical" evidence="9">
    <location>
        <begin position="15"/>
        <end position="41"/>
    </location>
</feature>
<comment type="caution">
    <text evidence="11">The sequence shown here is derived from an EMBL/GenBank/DDBJ whole genome shotgun (WGS) entry which is preliminary data.</text>
</comment>
<keyword evidence="2 9" id="KW-0813">Transport</keyword>
<dbReference type="Proteomes" id="UP000076400">
    <property type="component" value="Unassembled WGS sequence"/>
</dbReference>
<evidence type="ECO:0000256" key="4">
    <source>
        <dbReference type="ARBA" id="ARBA00022519"/>
    </source>
</evidence>
<keyword evidence="6 9" id="KW-1133">Transmembrane helix</keyword>
<evidence type="ECO:0000259" key="10">
    <source>
        <dbReference type="Pfam" id="PF04290"/>
    </source>
</evidence>
<keyword evidence="12" id="KW-1185">Reference proteome</keyword>
<evidence type="ECO:0000256" key="3">
    <source>
        <dbReference type="ARBA" id="ARBA00022475"/>
    </source>
</evidence>
<evidence type="ECO:0000256" key="2">
    <source>
        <dbReference type="ARBA" id="ARBA00022448"/>
    </source>
</evidence>
<reference evidence="11 12" key="1">
    <citation type="submission" date="2015-12" db="EMBL/GenBank/DDBJ databases">
        <title>Genome sequence of Oceanibaculum pacificum MCCC 1A02656.</title>
        <authorList>
            <person name="Lu L."/>
            <person name="Lai Q."/>
            <person name="Shao Z."/>
            <person name="Qian P."/>
        </authorList>
    </citation>
    <scope>NUCLEOTIDE SEQUENCE [LARGE SCALE GENOMIC DNA]</scope>
    <source>
        <strain evidence="11 12">MCCC 1A02656</strain>
    </source>
</reference>
<feature type="transmembrane region" description="Helical" evidence="9">
    <location>
        <begin position="47"/>
        <end position="69"/>
    </location>
</feature>
<comment type="subunit">
    <text evidence="9">The complex comprises the extracytoplasmic solute receptor protein and the two transmembrane proteins.</text>
</comment>
<accession>A0A154W398</accession>
<dbReference type="RefSeq" id="WP_067556306.1">
    <property type="nucleotide sequence ID" value="NZ_LPXN01000109.1"/>
</dbReference>
<comment type="subcellular location">
    <subcellularLocation>
        <location evidence="1 9">Cell inner membrane</location>
        <topology evidence="1 9">Multi-pass membrane protein</topology>
    </subcellularLocation>
</comment>
<comment type="similarity">
    <text evidence="8 9">Belongs to the TRAP transporter small permease family.</text>
</comment>
<sequence length="187" mass="20469">MLIALGRLIATLERCYIAIAVAVMMSIMLIIVVDVACRYLFNAPLAWAFDLISLYLMAALFFFTLSDTLRARRHVNVDIVYLHLSPRWRAGADLLTSVLALIFFLPIFERGLDRAAGAFVSGDVLSGPIAWPTWIYYGLVPVGVAVILLRLLLQAARFLLIAGGRTDITAPEEGNAEDEALRGGSAT</sequence>
<dbReference type="GO" id="GO:0005886">
    <property type="term" value="C:plasma membrane"/>
    <property type="evidence" value="ECO:0007669"/>
    <property type="project" value="UniProtKB-SubCell"/>
</dbReference>
<dbReference type="InterPro" id="IPR007387">
    <property type="entry name" value="TRAP_DctQ"/>
</dbReference>
<evidence type="ECO:0000256" key="7">
    <source>
        <dbReference type="ARBA" id="ARBA00023136"/>
    </source>
</evidence>
<dbReference type="AlphaFoldDB" id="A0A154W398"/>
<dbReference type="InterPro" id="IPR055348">
    <property type="entry name" value="DctQ"/>
</dbReference>
<evidence type="ECO:0000313" key="11">
    <source>
        <dbReference type="EMBL" id="KZD07966.1"/>
    </source>
</evidence>
<keyword evidence="7 9" id="KW-0472">Membrane</keyword>
<feature type="transmembrane region" description="Helical" evidence="9">
    <location>
        <begin position="134"/>
        <end position="153"/>
    </location>
</feature>
<name>A0A154W398_9PROT</name>
<feature type="domain" description="Tripartite ATP-independent periplasmic transporters DctQ component" evidence="10">
    <location>
        <begin position="27"/>
        <end position="157"/>
    </location>
</feature>
<evidence type="ECO:0000256" key="6">
    <source>
        <dbReference type="ARBA" id="ARBA00022989"/>
    </source>
</evidence>
<evidence type="ECO:0000256" key="1">
    <source>
        <dbReference type="ARBA" id="ARBA00004429"/>
    </source>
</evidence>
<evidence type="ECO:0000256" key="9">
    <source>
        <dbReference type="RuleBase" id="RU369079"/>
    </source>
</evidence>
<dbReference type="STRING" id="580166.AUP43_09240"/>
<keyword evidence="4 9" id="KW-0997">Cell inner membrane</keyword>